<dbReference type="EMBL" id="JABWDY010004113">
    <property type="protein sequence ID" value="KAF5205407.1"/>
    <property type="molecule type" value="Genomic_DNA"/>
</dbReference>
<proteinExistence type="predicted"/>
<gene>
    <name evidence="2" type="ORF">FRX31_005005</name>
</gene>
<dbReference type="Proteomes" id="UP000554482">
    <property type="component" value="Unassembled WGS sequence"/>
</dbReference>
<keyword evidence="3" id="KW-1185">Reference proteome</keyword>
<dbReference type="AlphaFoldDB" id="A0A7J6X8U3"/>
<reference evidence="2 3" key="1">
    <citation type="submission" date="2020-06" db="EMBL/GenBank/DDBJ databases">
        <title>Transcriptomic and genomic resources for Thalictrum thalictroides and T. hernandezii: Facilitating candidate gene discovery in an emerging model plant lineage.</title>
        <authorList>
            <person name="Arias T."/>
            <person name="Riano-Pachon D.M."/>
            <person name="Di Stilio V.S."/>
        </authorList>
    </citation>
    <scope>NUCLEOTIDE SEQUENCE [LARGE SCALE GENOMIC DNA]</scope>
    <source>
        <strain evidence="3">cv. WT478/WT964</strain>
        <tissue evidence="2">Leaves</tissue>
    </source>
</reference>
<dbReference type="OrthoDB" id="1002340at2759"/>
<evidence type="ECO:0000313" key="3">
    <source>
        <dbReference type="Proteomes" id="UP000554482"/>
    </source>
</evidence>
<evidence type="ECO:0000313" key="2">
    <source>
        <dbReference type="EMBL" id="KAF5205407.1"/>
    </source>
</evidence>
<protein>
    <submittedName>
        <fullName evidence="2">Uncharacterized protein</fullName>
    </submittedName>
</protein>
<name>A0A7J6X8U3_THATH</name>
<organism evidence="2 3">
    <name type="scientific">Thalictrum thalictroides</name>
    <name type="common">Rue-anemone</name>
    <name type="synonym">Anemone thalictroides</name>
    <dbReference type="NCBI Taxonomy" id="46969"/>
    <lineage>
        <taxon>Eukaryota</taxon>
        <taxon>Viridiplantae</taxon>
        <taxon>Streptophyta</taxon>
        <taxon>Embryophyta</taxon>
        <taxon>Tracheophyta</taxon>
        <taxon>Spermatophyta</taxon>
        <taxon>Magnoliopsida</taxon>
        <taxon>Ranunculales</taxon>
        <taxon>Ranunculaceae</taxon>
        <taxon>Thalictroideae</taxon>
        <taxon>Thalictrum</taxon>
    </lineage>
</organism>
<feature type="non-terminal residue" evidence="2">
    <location>
        <position position="106"/>
    </location>
</feature>
<feature type="region of interest" description="Disordered" evidence="1">
    <location>
        <begin position="1"/>
        <end position="22"/>
    </location>
</feature>
<accession>A0A7J6X8U3</accession>
<sequence length="106" mass="11576">MAETSDPTRVGGTLVGSTSITAPPPSYASLLKNNNLKAPTYPPVTCRAFRKDGKIAISFSKEDIEKGQTYISSKSVVLKFSAERPSLDLIRSNIQKEWNILGNFTL</sequence>
<comment type="caution">
    <text evidence="2">The sequence shown here is derived from an EMBL/GenBank/DDBJ whole genome shotgun (WGS) entry which is preliminary data.</text>
</comment>
<evidence type="ECO:0000256" key="1">
    <source>
        <dbReference type="SAM" id="MobiDB-lite"/>
    </source>
</evidence>